<dbReference type="RefSeq" id="WP_092493318.1">
    <property type="nucleotide sequence ID" value="NZ_FNKD01000003.1"/>
</dbReference>
<dbReference type="AlphaFoldDB" id="A0A1H1DMX2"/>
<protein>
    <submittedName>
        <fullName evidence="1">Uncharacterized protein</fullName>
    </submittedName>
</protein>
<keyword evidence="2" id="KW-1185">Reference proteome</keyword>
<dbReference type="EMBL" id="FNKD01000003">
    <property type="protein sequence ID" value="SDQ77874.1"/>
    <property type="molecule type" value="Genomic_DNA"/>
</dbReference>
<dbReference type="STRING" id="553311.SAMN05216231_2494"/>
<gene>
    <name evidence="1" type="ORF">SAMN05216231_2494</name>
</gene>
<dbReference type="Proteomes" id="UP000199444">
    <property type="component" value="Unassembled WGS sequence"/>
</dbReference>
<accession>A0A1H1DMX2</accession>
<evidence type="ECO:0000313" key="1">
    <source>
        <dbReference type="EMBL" id="SDQ77874.1"/>
    </source>
</evidence>
<evidence type="ECO:0000313" key="2">
    <source>
        <dbReference type="Proteomes" id="UP000199444"/>
    </source>
</evidence>
<name>A0A1H1DMX2_9BACI</name>
<sequence length="137" mass="15407">MKVIIYIALCLLLGIMATLALTNTFPFNSGGIGNPTARDILKGNPDADILKLDGLIYSNVSDREWLDDNQYTKGEEIGEIKKQTTATWWYRNFFATKLPKGTKIFMSNGKDYDEYPPSSVIVEINDEELVYQAMVEG</sequence>
<reference evidence="1 2" key="1">
    <citation type="submission" date="2016-10" db="EMBL/GenBank/DDBJ databases">
        <authorList>
            <person name="de Groot N.N."/>
        </authorList>
    </citation>
    <scope>NUCLEOTIDE SEQUENCE [LARGE SCALE GENOMIC DNA]</scope>
    <source>
        <strain evidence="1 2">CGMCC 1.10449</strain>
    </source>
</reference>
<proteinExistence type="predicted"/>
<organism evidence="1 2">
    <name type="scientific">Virgibacillus salinus</name>
    <dbReference type="NCBI Taxonomy" id="553311"/>
    <lineage>
        <taxon>Bacteria</taxon>
        <taxon>Bacillati</taxon>
        <taxon>Bacillota</taxon>
        <taxon>Bacilli</taxon>
        <taxon>Bacillales</taxon>
        <taxon>Bacillaceae</taxon>
        <taxon>Virgibacillus</taxon>
    </lineage>
</organism>